<protein>
    <submittedName>
        <fullName evidence="1">Uncharacterized protein</fullName>
    </submittedName>
</protein>
<organism evidence="1 2">
    <name type="scientific">Kingdonia uniflora</name>
    <dbReference type="NCBI Taxonomy" id="39325"/>
    <lineage>
        <taxon>Eukaryota</taxon>
        <taxon>Viridiplantae</taxon>
        <taxon>Streptophyta</taxon>
        <taxon>Embryophyta</taxon>
        <taxon>Tracheophyta</taxon>
        <taxon>Spermatophyta</taxon>
        <taxon>Magnoliopsida</taxon>
        <taxon>Ranunculales</taxon>
        <taxon>Circaeasteraceae</taxon>
        <taxon>Kingdonia</taxon>
    </lineage>
</organism>
<reference evidence="1 2" key="1">
    <citation type="journal article" date="2020" name="IScience">
        <title>Genome Sequencing of the Endangered Kingdonia uniflora (Circaeasteraceae, Ranunculales) Reveals Potential Mechanisms of Evolutionary Specialization.</title>
        <authorList>
            <person name="Sun Y."/>
            <person name="Deng T."/>
            <person name="Zhang A."/>
            <person name="Moore M.J."/>
            <person name="Landis J.B."/>
            <person name="Lin N."/>
            <person name="Zhang H."/>
            <person name="Zhang X."/>
            <person name="Huang J."/>
            <person name="Zhang X."/>
            <person name="Sun H."/>
            <person name="Wang H."/>
        </authorList>
    </citation>
    <scope>NUCLEOTIDE SEQUENCE [LARGE SCALE GENOMIC DNA]</scope>
    <source>
        <strain evidence="1">TB1705</strain>
        <tissue evidence="1">Leaf</tissue>
    </source>
</reference>
<comment type="caution">
    <text evidence="1">The sequence shown here is derived from an EMBL/GenBank/DDBJ whole genome shotgun (WGS) entry which is preliminary data.</text>
</comment>
<accession>A0A7J7M2J7</accession>
<proteinExistence type="predicted"/>
<name>A0A7J7M2J7_9MAGN</name>
<dbReference type="AlphaFoldDB" id="A0A7J7M2J7"/>
<keyword evidence="2" id="KW-1185">Reference proteome</keyword>
<evidence type="ECO:0000313" key="1">
    <source>
        <dbReference type="EMBL" id="KAF6149077.1"/>
    </source>
</evidence>
<gene>
    <name evidence="1" type="ORF">GIB67_018655</name>
</gene>
<dbReference type="EMBL" id="JACGCM010001805">
    <property type="protein sequence ID" value="KAF6149077.1"/>
    <property type="molecule type" value="Genomic_DNA"/>
</dbReference>
<dbReference type="OrthoDB" id="848707at2759"/>
<dbReference type="Proteomes" id="UP000541444">
    <property type="component" value="Unassembled WGS sequence"/>
</dbReference>
<evidence type="ECO:0000313" key="2">
    <source>
        <dbReference type="Proteomes" id="UP000541444"/>
    </source>
</evidence>
<sequence length="220" mass="24581">MWPPVPGQFPPKREIEDCLLYSGKKKGPYVRRENLSRVLCLLHMIAHRNILPQLGNKNVLVGNMLYLVYLYRQGNVLDLPNIIMHEMLLTANLNHHTQALPFGRFISQLLTDLGYIILEGEEVDCRDEILNFQYWEKSRKHMVAETDSELEDSETEAVPAGTVSVVAPVASTGAIPHDIASLYAYIDTQFRRLQSFVDALSSTVHGSSSGGPAPGPDLQP</sequence>